<dbReference type="EMBL" id="HACG01037799">
    <property type="protein sequence ID" value="CEK84664.1"/>
    <property type="molecule type" value="Transcribed_RNA"/>
</dbReference>
<keyword evidence="2" id="KW-1133">Transmembrane helix</keyword>
<evidence type="ECO:0008006" key="5">
    <source>
        <dbReference type="Google" id="ProtNLM"/>
    </source>
</evidence>
<sequence>MFYRDVVVVVGVVAAMLLQCVGAQNEYLKTVTACFGNTNNYLRLECENGFYIHVLYVFHSAKIKTAGCIGPFSVDTYRKECCGIQNTDCSIEVQDGASLQCENKTRCIAMATWSNTNKECDQDVFPPNTNYMQMDYMCIQSRGASYATTNRTTSTVSTSLSTTTTSLPPTTTSSSPKPSSSSSSTVVTTTSATIATTSRQSVQTNASIATTFLGKTSSAAHSGGNKVQQEDELSDAMIGAIVGGCLGMLFTFVVFVFYWGRKRRLRIVGKPQPTVWDYLLSQTFTVRGSKGYDHFSSVRSSASSEGDPSSPGVRKNMWLPNIVDRDYKVQDDVISNYDNDSGRYHRVEIHHNSTPSPYAILNLHVNNLQQESNHEA</sequence>
<dbReference type="CDD" id="cd22823">
    <property type="entry name" value="Gal_Rha_Lectin"/>
    <property type="match status" value="1"/>
</dbReference>
<feature type="signal peptide" evidence="3">
    <location>
        <begin position="1"/>
        <end position="23"/>
    </location>
</feature>
<evidence type="ECO:0000313" key="4">
    <source>
        <dbReference type="EMBL" id="CEK84664.1"/>
    </source>
</evidence>
<name>A0A0B7AUC8_9EUPU</name>
<feature type="region of interest" description="Disordered" evidence="1">
    <location>
        <begin position="297"/>
        <end position="316"/>
    </location>
</feature>
<feature type="chain" id="PRO_5002111838" description="SUEL-type lectin domain-containing protein" evidence="3">
    <location>
        <begin position="24"/>
        <end position="376"/>
    </location>
</feature>
<protein>
    <recommendedName>
        <fullName evidence="5">SUEL-type lectin domain-containing protein</fullName>
    </recommendedName>
</protein>
<keyword evidence="2" id="KW-0472">Membrane</keyword>
<feature type="transmembrane region" description="Helical" evidence="2">
    <location>
        <begin position="236"/>
        <end position="260"/>
    </location>
</feature>
<accession>A0A0B7AUC8</accession>
<organism evidence="4">
    <name type="scientific">Arion vulgaris</name>
    <dbReference type="NCBI Taxonomy" id="1028688"/>
    <lineage>
        <taxon>Eukaryota</taxon>
        <taxon>Metazoa</taxon>
        <taxon>Spiralia</taxon>
        <taxon>Lophotrochozoa</taxon>
        <taxon>Mollusca</taxon>
        <taxon>Gastropoda</taxon>
        <taxon>Heterobranchia</taxon>
        <taxon>Euthyneura</taxon>
        <taxon>Panpulmonata</taxon>
        <taxon>Eupulmonata</taxon>
        <taxon>Stylommatophora</taxon>
        <taxon>Helicina</taxon>
        <taxon>Arionoidea</taxon>
        <taxon>Arionidae</taxon>
        <taxon>Arion</taxon>
    </lineage>
</organism>
<evidence type="ECO:0000256" key="3">
    <source>
        <dbReference type="SAM" id="SignalP"/>
    </source>
</evidence>
<feature type="region of interest" description="Disordered" evidence="1">
    <location>
        <begin position="157"/>
        <end position="185"/>
    </location>
</feature>
<keyword evidence="3" id="KW-0732">Signal</keyword>
<evidence type="ECO:0000256" key="2">
    <source>
        <dbReference type="SAM" id="Phobius"/>
    </source>
</evidence>
<keyword evidence="2" id="KW-0812">Transmembrane</keyword>
<dbReference type="AlphaFoldDB" id="A0A0B7AUC8"/>
<feature type="compositionally biased region" description="Low complexity" evidence="1">
    <location>
        <begin position="300"/>
        <end position="312"/>
    </location>
</feature>
<reference evidence="4" key="1">
    <citation type="submission" date="2014-12" db="EMBL/GenBank/DDBJ databases">
        <title>Insight into the proteome of Arion vulgaris.</title>
        <authorList>
            <person name="Aradska J."/>
            <person name="Bulat T."/>
            <person name="Smidak R."/>
            <person name="Sarate P."/>
            <person name="Gangsoo J."/>
            <person name="Sialana F."/>
            <person name="Bilban M."/>
            <person name="Lubec G."/>
        </authorList>
    </citation>
    <scope>NUCLEOTIDE SEQUENCE</scope>
    <source>
        <tissue evidence="4">Skin</tissue>
    </source>
</reference>
<proteinExistence type="predicted"/>
<evidence type="ECO:0000256" key="1">
    <source>
        <dbReference type="SAM" id="MobiDB-lite"/>
    </source>
</evidence>
<gene>
    <name evidence="4" type="primary">ORF143851</name>
</gene>